<comment type="caution">
    <text evidence="1">The sequence shown here is derived from an EMBL/GenBank/DDBJ whole genome shotgun (WGS) entry which is preliminary data.</text>
</comment>
<proteinExistence type="predicted"/>
<gene>
    <name evidence="1" type="ORF">PoB_006137900</name>
</gene>
<name>A0AAV4CSP5_9GAST</name>
<dbReference type="Proteomes" id="UP000735302">
    <property type="component" value="Unassembled WGS sequence"/>
</dbReference>
<accession>A0AAV4CSP5</accession>
<dbReference type="AlphaFoldDB" id="A0AAV4CSP5"/>
<evidence type="ECO:0000313" key="2">
    <source>
        <dbReference type="Proteomes" id="UP000735302"/>
    </source>
</evidence>
<protein>
    <submittedName>
        <fullName evidence="1">Uncharacterized protein</fullName>
    </submittedName>
</protein>
<organism evidence="1 2">
    <name type="scientific">Plakobranchus ocellatus</name>
    <dbReference type="NCBI Taxonomy" id="259542"/>
    <lineage>
        <taxon>Eukaryota</taxon>
        <taxon>Metazoa</taxon>
        <taxon>Spiralia</taxon>
        <taxon>Lophotrochozoa</taxon>
        <taxon>Mollusca</taxon>
        <taxon>Gastropoda</taxon>
        <taxon>Heterobranchia</taxon>
        <taxon>Euthyneura</taxon>
        <taxon>Panpulmonata</taxon>
        <taxon>Sacoglossa</taxon>
        <taxon>Placobranchoidea</taxon>
        <taxon>Plakobranchidae</taxon>
        <taxon>Plakobranchus</taxon>
    </lineage>
</organism>
<reference evidence="1 2" key="1">
    <citation type="journal article" date="2021" name="Elife">
        <title>Chloroplast acquisition without the gene transfer in kleptoplastic sea slugs, Plakobranchus ocellatus.</title>
        <authorList>
            <person name="Maeda T."/>
            <person name="Takahashi S."/>
            <person name="Yoshida T."/>
            <person name="Shimamura S."/>
            <person name="Takaki Y."/>
            <person name="Nagai Y."/>
            <person name="Toyoda A."/>
            <person name="Suzuki Y."/>
            <person name="Arimoto A."/>
            <person name="Ishii H."/>
            <person name="Satoh N."/>
            <person name="Nishiyama T."/>
            <person name="Hasebe M."/>
            <person name="Maruyama T."/>
            <person name="Minagawa J."/>
            <person name="Obokata J."/>
            <person name="Shigenobu S."/>
        </authorList>
    </citation>
    <scope>NUCLEOTIDE SEQUENCE [LARGE SCALE GENOMIC DNA]</scope>
</reference>
<evidence type="ECO:0000313" key="1">
    <source>
        <dbReference type="EMBL" id="GFO34874.1"/>
    </source>
</evidence>
<sequence>MKTNFAAGPSIGKAETRAAKKQVKMRKATGSDNIAVGQIEALKDFGIEKSTSLLNEANDAEKPIAHMKKSIFLAFRKNAGTTESE</sequence>
<dbReference type="EMBL" id="BLXT01006948">
    <property type="protein sequence ID" value="GFO34874.1"/>
    <property type="molecule type" value="Genomic_DNA"/>
</dbReference>
<keyword evidence="2" id="KW-1185">Reference proteome</keyword>